<comment type="caution">
    <text evidence="3">The sequence shown here is derived from an EMBL/GenBank/DDBJ whole genome shotgun (WGS) entry which is preliminary data.</text>
</comment>
<dbReference type="EMBL" id="LGRX02017197">
    <property type="protein sequence ID" value="KAK3261042.1"/>
    <property type="molecule type" value="Genomic_DNA"/>
</dbReference>
<proteinExistence type="predicted"/>
<dbReference type="Proteomes" id="UP001190700">
    <property type="component" value="Unassembled WGS sequence"/>
</dbReference>
<accession>A0AAE0FJX2</accession>
<keyword evidence="4" id="KW-1185">Reference proteome</keyword>
<gene>
    <name evidence="3" type="ORF">CYMTET_30035</name>
</gene>
<keyword evidence="1" id="KW-0175">Coiled coil</keyword>
<feature type="signal peptide" evidence="2">
    <location>
        <begin position="1"/>
        <end position="19"/>
    </location>
</feature>
<evidence type="ECO:0000256" key="2">
    <source>
        <dbReference type="SAM" id="SignalP"/>
    </source>
</evidence>
<reference evidence="3 4" key="1">
    <citation type="journal article" date="2015" name="Genome Biol. Evol.">
        <title>Comparative Genomics of a Bacterivorous Green Alga Reveals Evolutionary Causalities and Consequences of Phago-Mixotrophic Mode of Nutrition.</title>
        <authorList>
            <person name="Burns J.A."/>
            <person name="Paasch A."/>
            <person name="Narechania A."/>
            <person name="Kim E."/>
        </authorList>
    </citation>
    <scope>NUCLEOTIDE SEQUENCE [LARGE SCALE GENOMIC DNA]</scope>
    <source>
        <strain evidence="3 4">PLY_AMNH</strain>
    </source>
</reference>
<evidence type="ECO:0000313" key="4">
    <source>
        <dbReference type="Proteomes" id="UP001190700"/>
    </source>
</evidence>
<evidence type="ECO:0000313" key="3">
    <source>
        <dbReference type="EMBL" id="KAK3261042.1"/>
    </source>
</evidence>
<organism evidence="3 4">
    <name type="scientific">Cymbomonas tetramitiformis</name>
    <dbReference type="NCBI Taxonomy" id="36881"/>
    <lineage>
        <taxon>Eukaryota</taxon>
        <taxon>Viridiplantae</taxon>
        <taxon>Chlorophyta</taxon>
        <taxon>Pyramimonadophyceae</taxon>
        <taxon>Pyramimonadales</taxon>
        <taxon>Pyramimonadaceae</taxon>
        <taxon>Cymbomonas</taxon>
    </lineage>
</organism>
<dbReference type="AlphaFoldDB" id="A0AAE0FJX2"/>
<protein>
    <submittedName>
        <fullName evidence="3">Uncharacterized protein</fullName>
    </submittedName>
</protein>
<sequence length="330" mass="36781">MIAPLAFGGLLALVSQSTARAEASATETVPATSEEARRMKRRQNVAKYVELMAGSNVMSLTSLIPDSVEKEVYTAVLVLVLDALHDMFSKLNGLKVFGHELLLNIEEVALANPDTNVEVPNFGPLVEALLRNDDVNIDWVPDFVERQLYLNCLTVVYGLLHEIAKSFEITFMGMEITLKLCPSKDVWQSEAMMASSFQVDSASVAEKVDKMLGKVDNDKFSSLKRRLYSDFYVFILCLCAGILETVNIQLFDSNVSFTLGSISGNTHLQDVLAVSEESAPFVKEQLEVELRDLREEEAILLQQATIKLPEIKSRKKEIKQMLKALNQEDV</sequence>
<feature type="coiled-coil region" evidence="1">
    <location>
        <begin position="283"/>
        <end position="328"/>
    </location>
</feature>
<keyword evidence="2" id="KW-0732">Signal</keyword>
<evidence type="ECO:0000256" key="1">
    <source>
        <dbReference type="SAM" id="Coils"/>
    </source>
</evidence>
<feature type="chain" id="PRO_5042212999" evidence="2">
    <location>
        <begin position="20"/>
        <end position="330"/>
    </location>
</feature>
<name>A0AAE0FJX2_9CHLO</name>